<dbReference type="EMBL" id="CP002344">
    <property type="protein sequence ID" value="ADU51968.1"/>
    <property type="molecule type" value="Genomic_DNA"/>
</dbReference>
<dbReference type="RefSeq" id="WP_013496269.1">
    <property type="nucleotide sequence ID" value="NC_014831.1"/>
</dbReference>
<feature type="compositionally biased region" description="Basic and acidic residues" evidence="1">
    <location>
        <begin position="62"/>
        <end position="78"/>
    </location>
</feature>
<evidence type="ECO:0000256" key="1">
    <source>
        <dbReference type="SAM" id="MobiDB-lite"/>
    </source>
</evidence>
<gene>
    <name evidence="2" type="ordered locus">Tmar_1870</name>
</gene>
<dbReference type="HOGENOM" id="CLU_2620902_0_0_9"/>
<dbReference type="Proteomes" id="UP000008915">
    <property type="component" value="Chromosome"/>
</dbReference>
<protein>
    <submittedName>
        <fullName evidence="2">Uncharacterized protein</fullName>
    </submittedName>
</protein>
<proteinExistence type="predicted"/>
<name>E6SIF7_THEM7</name>
<dbReference type="KEGG" id="tmr:Tmar_1870"/>
<evidence type="ECO:0000313" key="2">
    <source>
        <dbReference type="EMBL" id="ADU51968.1"/>
    </source>
</evidence>
<accession>E6SIF7</accession>
<feature type="region of interest" description="Disordered" evidence="1">
    <location>
        <begin position="54"/>
        <end position="78"/>
    </location>
</feature>
<keyword evidence="3" id="KW-1185">Reference proteome</keyword>
<evidence type="ECO:0000313" key="3">
    <source>
        <dbReference type="Proteomes" id="UP000008915"/>
    </source>
</evidence>
<sequence>MALAHDLLIINWRMLLTGQPDRVAKLLLVKQKRRRLFEEPRAVVGWKTVSQQLWPTNPRGQAADEKAADHWGPDFDHS</sequence>
<reference evidence="3" key="2">
    <citation type="journal article" date="2010" name="Stand. Genomic Sci.">
        <title>Complete genome sequence of Thermaerobacter marianensis type strain (7p75aT).</title>
        <authorList>
            <person name="Han C."/>
            <person name="Gu W."/>
            <person name="Zhang X."/>
            <person name="Lapidus A."/>
            <person name="Nolan M."/>
            <person name="Copeland A."/>
            <person name="Lucas S."/>
            <person name="Glavina Del Rio T."/>
            <person name="Tice H."/>
            <person name="Cheng J."/>
            <person name="Tapia R."/>
            <person name="Goodwin L."/>
            <person name="Pitluck S."/>
            <person name="Pagani I."/>
            <person name="Ivanova N."/>
            <person name="Mavromatis K."/>
            <person name="Mikhailova N."/>
            <person name="Pati A."/>
            <person name="Chen A."/>
            <person name="Palaniappan K."/>
            <person name="Land M."/>
            <person name="Hauser L."/>
            <person name="Chang Y."/>
            <person name="Jeffries C."/>
            <person name="Schneider S."/>
            <person name="Rohde M."/>
            <person name="Goker M."/>
            <person name="Pukall R."/>
            <person name="Woyke T."/>
            <person name="Bristow J."/>
            <person name="Eisen J."/>
            <person name="Markowitz V."/>
            <person name="Hugenholtz P."/>
            <person name="Kyrpides N."/>
            <person name="Klenk H."/>
            <person name="Detter J."/>
        </authorList>
    </citation>
    <scope>NUCLEOTIDE SEQUENCE [LARGE SCALE GENOMIC DNA]</scope>
    <source>
        <strain evidence="3">ATCC 700841 / DSM 12885 / JCM 10246 / 7p75a</strain>
    </source>
</reference>
<organism evidence="2 3">
    <name type="scientific">Thermaerobacter marianensis (strain ATCC 700841 / DSM 12885 / JCM 10246 / 7p75a)</name>
    <dbReference type="NCBI Taxonomy" id="644966"/>
    <lineage>
        <taxon>Bacteria</taxon>
        <taxon>Bacillati</taxon>
        <taxon>Bacillota</taxon>
        <taxon>Clostridia</taxon>
        <taxon>Eubacteriales</taxon>
        <taxon>Clostridiales Family XVII. Incertae Sedis</taxon>
        <taxon>Thermaerobacter</taxon>
    </lineage>
</organism>
<reference evidence="2 3" key="1">
    <citation type="journal article" date="2010" name="Stand. Genomic Sci.">
        <title>Complete genome sequence of Thermaerobacter marianensis type strain (7p75a).</title>
        <authorList>
            <person name="Han C."/>
            <person name="Gu W."/>
            <person name="Zhang X."/>
            <person name="Lapidus A."/>
            <person name="Nolan M."/>
            <person name="Copeland A."/>
            <person name="Lucas S."/>
            <person name="Del Rio T.G."/>
            <person name="Tice H."/>
            <person name="Cheng J.F."/>
            <person name="Tapia R."/>
            <person name="Goodwin L."/>
            <person name="Pitluck S."/>
            <person name="Pagani I."/>
            <person name="Ivanova N."/>
            <person name="Mavromatis K."/>
            <person name="Mikhailova N."/>
            <person name="Pati A."/>
            <person name="Chen A."/>
            <person name="Palaniappan K."/>
            <person name="Land M."/>
            <person name="Hauser L."/>
            <person name="Chang Y.J."/>
            <person name="Jeffries C.D."/>
            <person name="Schneider S."/>
            <person name="Rohde M."/>
            <person name="Goker M."/>
            <person name="Pukall R."/>
            <person name="Woyke T."/>
            <person name="Bristow J."/>
            <person name="Eisen J.A."/>
            <person name="Markowitz V."/>
            <person name="Hugenholtz P."/>
            <person name="Kyrpides N.C."/>
            <person name="Klenk H.P."/>
            <person name="Detter J.C."/>
        </authorList>
    </citation>
    <scope>NUCLEOTIDE SEQUENCE [LARGE SCALE GENOMIC DNA]</scope>
    <source>
        <strain evidence="3">ATCC 700841 / DSM 12885 / JCM 10246 / 7p75a</strain>
    </source>
</reference>
<dbReference type="AlphaFoldDB" id="E6SIF7"/>
<dbReference type="STRING" id="644966.Tmar_1870"/>